<dbReference type="Proteomes" id="UP000244855">
    <property type="component" value="Unassembled WGS sequence"/>
</dbReference>
<dbReference type="STRING" id="97972.A0A2V1D5X1"/>
<dbReference type="EMBL" id="KZ805588">
    <property type="protein sequence ID" value="PVH93466.1"/>
    <property type="molecule type" value="Genomic_DNA"/>
</dbReference>
<evidence type="ECO:0000313" key="2">
    <source>
        <dbReference type="EMBL" id="PVH93466.1"/>
    </source>
</evidence>
<name>A0A2V1D5X1_9PLEO</name>
<organism evidence="2 3">
    <name type="scientific">Periconia macrospinosa</name>
    <dbReference type="NCBI Taxonomy" id="97972"/>
    <lineage>
        <taxon>Eukaryota</taxon>
        <taxon>Fungi</taxon>
        <taxon>Dikarya</taxon>
        <taxon>Ascomycota</taxon>
        <taxon>Pezizomycotina</taxon>
        <taxon>Dothideomycetes</taxon>
        <taxon>Pleosporomycetidae</taxon>
        <taxon>Pleosporales</taxon>
        <taxon>Massarineae</taxon>
        <taxon>Periconiaceae</taxon>
        <taxon>Periconia</taxon>
    </lineage>
</organism>
<dbReference type="AlphaFoldDB" id="A0A2V1D5X1"/>
<gene>
    <name evidence="2" type="ORF">DM02DRAFT_619265</name>
</gene>
<reference evidence="2 3" key="1">
    <citation type="journal article" date="2018" name="Sci. Rep.">
        <title>Comparative genomics provides insights into the lifestyle and reveals functional heterogeneity of dark septate endophytic fungi.</title>
        <authorList>
            <person name="Knapp D.G."/>
            <person name="Nemeth J.B."/>
            <person name="Barry K."/>
            <person name="Hainaut M."/>
            <person name="Henrissat B."/>
            <person name="Johnson J."/>
            <person name="Kuo A."/>
            <person name="Lim J.H.P."/>
            <person name="Lipzen A."/>
            <person name="Nolan M."/>
            <person name="Ohm R.A."/>
            <person name="Tamas L."/>
            <person name="Grigoriev I.V."/>
            <person name="Spatafora J.W."/>
            <person name="Nagy L.G."/>
            <person name="Kovacs G.M."/>
        </authorList>
    </citation>
    <scope>NUCLEOTIDE SEQUENCE [LARGE SCALE GENOMIC DNA]</scope>
    <source>
        <strain evidence="2 3">DSE2036</strain>
    </source>
</reference>
<accession>A0A2V1D5X1</accession>
<proteinExistence type="predicted"/>
<dbReference type="OrthoDB" id="5376498at2759"/>
<evidence type="ECO:0000256" key="1">
    <source>
        <dbReference type="SAM" id="MobiDB-lite"/>
    </source>
</evidence>
<protein>
    <submittedName>
        <fullName evidence="2">Uncharacterized protein</fullName>
    </submittedName>
</protein>
<feature type="region of interest" description="Disordered" evidence="1">
    <location>
        <begin position="88"/>
        <end position="129"/>
    </location>
</feature>
<evidence type="ECO:0000313" key="3">
    <source>
        <dbReference type="Proteomes" id="UP000244855"/>
    </source>
</evidence>
<sequence length="182" mass="19945">MSEKPFTQPSPTTWTLRLRARKTTVLLHVDPLQTFASIKSQLLAALSESTLRDPETNQTITLPTSPLEFQLGRPVDRSDLKAGWVLGDWEIPPAGDEEDETGKGKGKAKAKKSNTGVGGAVKDCPKGAGLRDRDCLAFRWPGDGTGWEEEEEEEAQQASMWGVILPSFEDSFGVPANETEFE</sequence>
<keyword evidence="3" id="KW-1185">Reference proteome</keyword>